<proteinExistence type="predicted"/>
<reference evidence="1" key="1">
    <citation type="submission" date="2021-09" db="EMBL/GenBank/DDBJ databases">
        <title>The genome of Mauremys mutica provides insights into the evolution of semi-aquatic lifestyle.</title>
        <authorList>
            <person name="Gong S."/>
            <person name="Gao Y."/>
        </authorList>
    </citation>
    <scope>NUCLEOTIDE SEQUENCE</scope>
    <source>
        <strain evidence="1">MM-2020</strain>
        <tissue evidence="1">Muscle</tissue>
    </source>
</reference>
<evidence type="ECO:0000313" key="2">
    <source>
        <dbReference type="Proteomes" id="UP000827986"/>
    </source>
</evidence>
<gene>
    <name evidence="1" type="ORF">KIL84_003977</name>
</gene>
<comment type="caution">
    <text evidence="1">The sequence shown here is derived from an EMBL/GenBank/DDBJ whole genome shotgun (WGS) entry which is preliminary data.</text>
</comment>
<accession>A0A9D4AS21</accession>
<sequence>MVQFYTARGPLHSLPTNWAKERRQPTHQRMRSAAEATTVQSAGSLAKHSFQRWRGVSPPQNILSCKAAGCSGTGKASKAWHKANIIAALFFFWHMSLAHHLAVV</sequence>
<name>A0A9D4AS21_9SAUR</name>
<dbReference type="EMBL" id="JAHDVG010000486">
    <property type="protein sequence ID" value="KAH1168494.1"/>
    <property type="molecule type" value="Genomic_DNA"/>
</dbReference>
<dbReference type="AlphaFoldDB" id="A0A9D4AS21"/>
<protein>
    <submittedName>
        <fullName evidence="1">Uncharacterized protein</fullName>
    </submittedName>
</protein>
<dbReference type="Proteomes" id="UP000827986">
    <property type="component" value="Unassembled WGS sequence"/>
</dbReference>
<keyword evidence="2" id="KW-1185">Reference proteome</keyword>
<evidence type="ECO:0000313" key="1">
    <source>
        <dbReference type="EMBL" id="KAH1168494.1"/>
    </source>
</evidence>
<organism evidence="1 2">
    <name type="scientific">Mauremys mutica</name>
    <name type="common">yellowpond turtle</name>
    <dbReference type="NCBI Taxonomy" id="74926"/>
    <lineage>
        <taxon>Eukaryota</taxon>
        <taxon>Metazoa</taxon>
        <taxon>Chordata</taxon>
        <taxon>Craniata</taxon>
        <taxon>Vertebrata</taxon>
        <taxon>Euteleostomi</taxon>
        <taxon>Archelosauria</taxon>
        <taxon>Testudinata</taxon>
        <taxon>Testudines</taxon>
        <taxon>Cryptodira</taxon>
        <taxon>Durocryptodira</taxon>
        <taxon>Testudinoidea</taxon>
        <taxon>Geoemydidae</taxon>
        <taxon>Geoemydinae</taxon>
        <taxon>Mauremys</taxon>
    </lineage>
</organism>